<evidence type="ECO:0000313" key="14">
    <source>
        <dbReference type="EMBL" id="EMF07973.1"/>
    </source>
</evidence>
<feature type="domain" description="Mediator complex subunit Med12" evidence="13">
    <location>
        <begin position="256"/>
        <end position="319"/>
    </location>
</feature>
<dbReference type="PANTHER" id="PTHR46567">
    <property type="entry name" value="MEDIATOR OF RNA POLYMERASE II TRANSCRIPTION SUBUNIT 12"/>
    <property type="match status" value="1"/>
</dbReference>
<keyword evidence="6" id="KW-0805">Transcription regulation</keyword>
<dbReference type="GO" id="GO:0006357">
    <property type="term" value="P:regulation of transcription by RNA polymerase II"/>
    <property type="evidence" value="ECO:0007669"/>
    <property type="project" value="InterPro"/>
</dbReference>
<evidence type="ECO:0000256" key="5">
    <source>
        <dbReference type="ARBA" id="ARBA00022491"/>
    </source>
</evidence>
<dbReference type="GeneID" id="27904497"/>
<dbReference type="STRING" id="692275.M3BP87"/>
<accession>M3BP87</accession>
<evidence type="ECO:0000256" key="9">
    <source>
        <dbReference type="ARBA" id="ARBA00023242"/>
    </source>
</evidence>
<keyword evidence="15" id="KW-1185">Reference proteome</keyword>
<feature type="compositionally biased region" description="Pro residues" evidence="12">
    <location>
        <begin position="129"/>
        <end position="140"/>
    </location>
</feature>
<evidence type="ECO:0000256" key="6">
    <source>
        <dbReference type="ARBA" id="ARBA00023015"/>
    </source>
</evidence>
<feature type="region of interest" description="Disordered" evidence="12">
    <location>
        <begin position="1386"/>
        <end position="1432"/>
    </location>
</feature>
<dbReference type="GO" id="GO:0003712">
    <property type="term" value="F:transcription coregulator activity"/>
    <property type="evidence" value="ECO:0007669"/>
    <property type="project" value="InterPro"/>
</dbReference>
<dbReference type="RefSeq" id="XP_016756094.1">
    <property type="nucleotide sequence ID" value="XM_016907360.1"/>
</dbReference>
<dbReference type="PANTHER" id="PTHR46567:SF1">
    <property type="entry name" value="MEDIATOR OF RNA POLYMERASE II TRANSCRIPTION SUBUNIT 12"/>
    <property type="match status" value="1"/>
</dbReference>
<keyword evidence="9" id="KW-0539">Nucleus</keyword>
<dbReference type="SMART" id="SM01281">
    <property type="entry name" value="Med12"/>
    <property type="match status" value="1"/>
</dbReference>
<dbReference type="InterPro" id="IPR019035">
    <property type="entry name" value="Mediator_Med12"/>
</dbReference>
<comment type="subunit">
    <text evidence="3">Component of the SRB8-11 complex, which itself associates with the Mediator complex.</text>
</comment>
<gene>
    <name evidence="14" type="ORF">SEPMUDRAFT_152298</name>
</gene>
<dbReference type="HOGENOM" id="CLU_002034_1_0_1"/>
<evidence type="ECO:0000256" key="1">
    <source>
        <dbReference type="ARBA" id="ARBA00004123"/>
    </source>
</evidence>
<evidence type="ECO:0000256" key="3">
    <source>
        <dbReference type="ARBA" id="ARBA00011629"/>
    </source>
</evidence>
<organism evidence="14 15">
    <name type="scientific">Sphaerulina musiva (strain SO2202)</name>
    <name type="common">Poplar stem canker fungus</name>
    <name type="synonym">Septoria musiva</name>
    <dbReference type="NCBI Taxonomy" id="692275"/>
    <lineage>
        <taxon>Eukaryota</taxon>
        <taxon>Fungi</taxon>
        <taxon>Dikarya</taxon>
        <taxon>Ascomycota</taxon>
        <taxon>Pezizomycotina</taxon>
        <taxon>Dothideomycetes</taxon>
        <taxon>Dothideomycetidae</taxon>
        <taxon>Mycosphaerellales</taxon>
        <taxon>Mycosphaerellaceae</taxon>
        <taxon>Sphaerulina</taxon>
    </lineage>
</organism>
<evidence type="ECO:0000259" key="13">
    <source>
        <dbReference type="SMART" id="SM01281"/>
    </source>
</evidence>
<sequence length="1470" mass="159335">MDHGQRAALGGGMGQRPLPPKRAVSGSYAIQQGLKRPAVPSRLNNVRSVSQHGNYVDLTTSDAASSRNAAAFTNNTAARSISNSPNHVIDLSDEDHERPAKRARTGAGDMSPFEPGTSQHVSHQRWPGQPLPLPPTPRVPPTMGKSRRPAIHRLARKANGLEPPPCATRLAPPKQVADFAPWNGQHPEDVMTEGVVKGGYYDKAPGPNSTETNSAKPIIWPNLSAKNNMGLQTLSYLFTSVIEKRQALGKCTAPSTFKPPPRVTVTDTKREAWLRDLANPDVPLRKQSRTIPHGIRGKLLMEQCLSKNIPMPRAVWLAKCVGANELRAFRRKGVSGVAAATGESKWIQEWSVQVEHFLASVIAMCGQPEWQPKMDYAVKLATAFYAERLLDREHYLDWIISCFARAPMDQLPIWIILVQLYWKDITAFGRRGRQLAAATLESLQKLTQGDHRASNHVLVARLHKLVAVLAVTNRGCLVMPTAWRKYQHLLLSLRNIAPDAAQSITRRNLRLLAPLTKTSQNIRCPLLTLYGILDAHTTLYVDVERLTVACQNVMPDLDRLVAALLHWSASAYRVGESRAYLAAQVIMHLHSHAHDTDSAIMNYLRLTPTPDVVAADVYRVVADLARANCFSCGRYMQWLITSGALAGTETTGLATGLLTALPANITATHLQNTRKSLLQRVPTLRDDGDVVAATLDGVARRDSSSARHVPSEAIESLTATSRYELASSLTQELPSLLSDGSLDVGKFCNIRNALESTGDVRTLGEMLHMTMASNDVAVLASICDTINLHSTSFAAMGALLPMLNLMLDKYATLRSQLPLDRTWILALMALTQPFIDKASTLGRPQILAALPLDLSFCEQQTSLAVCSPASDSMVSMQAAGSLNSDQEIDAVFASGNTMDEQLMQRVFARIVQRAGKEVEGEAEQRTSPKLCVWLSQLHAVDSIAFDALAKSYVQEYLRGSGDIATTCVVISALVASGCVGLDSVVDFAQAIDTSTAASNMIHLLTSKLVANACLREAEAYRFHVMQQRVRTTCASRVISLLISALDDPQFPCEEPGLISLLMEYSASRYHACLQALAGAPSSSAVFLSNCGRVVTNILSVARGLPVADVRLDAPTMVAIADPISVVYCTCALSFLAKVETSSIQDSPDSTLQATIVEAIVNGSEVWPQLLESAGKHTIRSIYCWARDQILSGTSSGGDEISSVDDVQASRNLDILYASHHALQGDDNAHVVHSLTERIKALTERLPKAPLEADHKGDLSMLKLLLDLSVLYTTPDAVAESEDPKSGRDSLLVTLCVLLGHPGLQCHQGLLEYTYDVASALADTLPLEILAALSHTMARNGYRDPRLAVILGSTQSSESWLALVSYPQSQAVGGSAQAKALLQRAAQQQQQQQQQQSINAGRSGAMPSSCGPGALPRTMSMRSGQQAQAQGEAKTVPYVLRRWEVMSDATPSMGDNDTSLSLALFGARKVS</sequence>
<evidence type="ECO:0000256" key="10">
    <source>
        <dbReference type="ARBA" id="ARBA00025661"/>
    </source>
</evidence>
<feature type="region of interest" description="Disordered" evidence="12">
    <location>
        <begin position="83"/>
        <end position="146"/>
    </location>
</feature>
<comment type="similarity">
    <text evidence="2">Belongs to the Mediator complex subunit 12 family.</text>
</comment>
<dbReference type="OrthoDB" id="20828at2759"/>
<evidence type="ECO:0000256" key="7">
    <source>
        <dbReference type="ARBA" id="ARBA00023159"/>
    </source>
</evidence>
<evidence type="ECO:0000256" key="2">
    <source>
        <dbReference type="ARBA" id="ARBA00010289"/>
    </source>
</evidence>
<evidence type="ECO:0000256" key="11">
    <source>
        <dbReference type="ARBA" id="ARBA00032010"/>
    </source>
</evidence>
<dbReference type="Proteomes" id="UP000016931">
    <property type="component" value="Unassembled WGS sequence"/>
</dbReference>
<comment type="function">
    <text evidence="10">Component of the SRB8-11 complex. The SRB8-11 complex is a regulatory module of the Mediator complex which is itself involved in regulation of basal and activated RNA polymerase II-dependent transcription. The SRB8-11 complex may be involved in the transcriptional repression of a subset of genes regulated by Mediator. It may inhibit the association of the Mediator complex with RNA polymerase II to form the holoenzyme complex.</text>
</comment>
<keyword evidence="8" id="KW-0804">Transcription</keyword>
<feature type="region of interest" description="Disordered" evidence="12">
    <location>
        <begin position="1"/>
        <end position="42"/>
    </location>
</feature>
<feature type="compositionally biased region" description="Polar residues" evidence="12">
    <location>
        <begin position="1419"/>
        <end position="1428"/>
    </location>
</feature>
<name>M3BP87_SPHMS</name>
<reference evidence="14 15" key="1">
    <citation type="journal article" date="2012" name="PLoS Pathog.">
        <title>Diverse lifestyles and strategies of plant pathogenesis encoded in the genomes of eighteen Dothideomycetes fungi.</title>
        <authorList>
            <person name="Ohm R.A."/>
            <person name="Feau N."/>
            <person name="Henrissat B."/>
            <person name="Schoch C.L."/>
            <person name="Horwitz B.A."/>
            <person name="Barry K.W."/>
            <person name="Condon B.J."/>
            <person name="Copeland A.C."/>
            <person name="Dhillon B."/>
            <person name="Glaser F."/>
            <person name="Hesse C.N."/>
            <person name="Kosti I."/>
            <person name="LaButti K."/>
            <person name="Lindquist E.A."/>
            <person name="Lucas S."/>
            <person name="Salamov A.A."/>
            <person name="Bradshaw R.E."/>
            <person name="Ciuffetti L."/>
            <person name="Hamelin R.C."/>
            <person name="Kema G.H.J."/>
            <person name="Lawrence C."/>
            <person name="Scott J.A."/>
            <person name="Spatafora J.W."/>
            <person name="Turgeon B.G."/>
            <person name="de Wit P.J.G.M."/>
            <person name="Zhong S."/>
            <person name="Goodwin S.B."/>
            <person name="Grigoriev I.V."/>
        </authorList>
    </citation>
    <scope>NUCLEOTIDE SEQUENCE [LARGE SCALE GENOMIC DNA]</scope>
    <source>
        <strain evidence="14 15">SO2202</strain>
    </source>
</reference>
<evidence type="ECO:0000256" key="12">
    <source>
        <dbReference type="SAM" id="MobiDB-lite"/>
    </source>
</evidence>
<evidence type="ECO:0000256" key="8">
    <source>
        <dbReference type="ARBA" id="ARBA00023163"/>
    </source>
</evidence>
<dbReference type="EMBL" id="KB456272">
    <property type="protein sequence ID" value="EMF07973.1"/>
    <property type="molecule type" value="Genomic_DNA"/>
</dbReference>
<keyword evidence="5" id="KW-0678">Repressor</keyword>
<dbReference type="OMA" id="IWIILVQ"/>
<dbReference type="eggNOG" id="KOG4522">
    <property type="taxonomic scope" value="Eukaryota"/>
</dbReference>
<evidence type="ECO:0000256" key="4">
    <source>
        <dbReference type="ARBA" id="ARBA00019622"/>
    </source>
</evidence>
<dbReference type="GO" id="GO:0016592">
    <property type="term" value="C:mediator complex"/>
    <property type="evidence" value="ECO:0007669"/>
    <property type="project" value="InterPro"/>
</dbReference>
<keyword evidence="7" id="KW-0010">Activator</keyword>
<protein>
    <recommendedName>
        <fullName evidence="4">Mediator of RNA polymerase II transcription subunit 12</fullName>
    </recommendedName>
    <alternativeName>
        <fullName evidence="11">Mediator complex subunit 12</fullName>
    </alternativeName>
</protein>
<proteinExistence type="inferred from homology"/>
<dbReference type="Pfam" id="PF25326">
    <property type="entry name" value="ARM_SRB8"/>
    <property type="match status" value="1"/>
</dbReference>
<evidence type="ECO:0000313" key="15">
    <source>
        <dbReference type="Proteomes" id="UP000016931"/>
    </source>
</evidence>
<comment type="subcellular location">
    <subcellularLocation>
        <location evidence="1">Nucleus</location>
    </subcellularLocation>
</comment>
<feature type="compositionally biased region" description="Low complexity" evidence="12">
    <location>
        <begin position="1386"/>
        <end position="1395"/>
    </location>
</feature>
<dbReference type="InterPro" id="IPR057344">
    <property type="entry name" value="ARM_SRB8"/>
</dbReference>
<dbReference type="Pfam" id="PF09497">
    <property type="entry name" value="Med12"/>
    <property type="match status" value="1"/>
</dbReference>